<dbReference type="EMBL" id="VSSQ01063429">
    <property type="protein sequence ID" value="MPN16469.1"/>
    <property type="molecule type" value="Genomic_DNA"/>
</dbReference>
<dbReference type="AlphaFoldDB" id="A0A645FSR3"/>
<evidence type="ECO:0000256" key="1">
    <source>
        <dbReference type="SAM" id="MobiDB-lite"/>
    </source>
</evidence>
<reference evidence="2" key="1">
    <citation type="submission" date="2019-08" db="EMBL/GenBank/DDBJ databases">
        <authorList>
            <person name="Kucharzyk K."/>
            <person name="Murdoch R.W."/>
            <person name="Higgins S."/>
            <person name="Loffler F."/>
        </authorList>
    </citation>
    <scope>NUCLEOTIDE SEQUENCE</scope>
</reference>
<protein>
    <submittedName>
        <fullName evidence="2">Uncharacterized protein</fullName>
    </submittedName>
</protein>
<gene>
    <name evidence="2" type="ORF">SDC9_163813</name>
</gene>
<proteinExistence type="predicted"/>
<feature type="region of interest" description="Disordered" evidence="1">
    <location>
        <begin position="1"/>
        <end position="31"/>
    </location>
</feature>
<organism evidence="2">
    <name type="scientific">bioreactor metagenome</name>
    <dbReference type="NCBI Taxonomy" id="1076179"/>
    <lineage>
        <taxon>unclassified sequences</taxon>
        <taxon>metagenomes</taxon>
        <taxon>ecological metagenomes</taxon>
    </lineage>
</organism>
<accession>A0A645FSR3</accession>
<name>A0A645FSR3_9ZZZZ</name>
<comment type="caution">
    <text evidence="2">The sequence shown here is derived from an EMBL/GenBank/DDBJ whole genome shotgun (WGS) entry which is preliminary data.</text>
</comment>
<evidence type="ECO:0000313" key="2">
    <source>
        <dbReference type="EMBL" id="MPN16469.1"/>
    </source>
</evidence>
<feature type="compositionally biased region" description="Basic and acidic residues" evidence="1">
    <location>
        <begin position="1"/>
        <end position="15"/>
    </location>
</feature>
<sequence>MAVGDKDKVAEKAEAEALVPSDSNKECNKWQPNNKHYTNKCKI</sequence>